<accession>A0A9W5Y732</accession>
<organism evidence="1 2">
    <name type="scientific">Clostridium folliculivorans</name>
    <dbReference type="NCBI Taxonomy" id="2886038"/>
    <lineage>
        <taxon>Bacteria</taxon>
        <taxon>Bacillati</taxon>
        <taxon>Bacillota</taxon>
        <taxon>Clostridia</taxon>
        <taxon>Eubacteriales</taxon>
        <taxon>Clostridiaceae</taxon>
        <taxon>Clostridium</taxon>
    </lineage>
</organism>
<protein>
    <submittedName>
        <fullName evidence="1">Uncharacterized protein</fullName>
    </submittedName>
</protein>
<evidence type="ECO:0000313" key="1">
    <source>
        <dbReference type="EMBL" id="GKU27770.1"/>
    </source>
</evidence>
<sequence>MHWVFNFTIRYIGKGKYAKKFDCFDLLHIKMNRKIKNKQNKKMCSNLTEFADKFLEKYNK</sequence>
<proteinExistence type="predicted"/>
<dbReference type="Proteomes" id="UP001057868">
    <property type="component" value="Unassembled WGS sequence"/>
</dbReference>
<keyword evidence="2" id="KW-1185">Reference proteome</keyword>
<dbReference type="EMBL" id="BQXY01000017">
    <property type="protein sequence ID" value="GKU27770.1"/>
    <property type="molecule type" value="Genomic_DNA"/>
</dbReference>
<name>A0A9W5Y732_9CLOT</name>
<reference evidence="1" key="1">
    <citation type="journal article" date="2023" name="Int. J. Syst. Evol. Microbiol.">
        <title>&lt;i&gt;Clostridium folliculivorans&lt;/i&gt; sp. nov., isolated from soil samples of an organic paddy in Japan.</title>
        <authorList>
            <person name="Tazawa J."/>
            <person name="Kobayashi H."/>
            <person name="Tanizawa Y."/>
            <person name="Uchino A."/>
            <person name="Tanaka F."/>
            <person name="Urashima Y."/>
            <person name="Miura S."/>
            <person name="Sakamoto M."/>
            <person name="Ohkuma M."/>
            <person name="Tohno M."/>
        </authorList>
    </citation>
    <scope>NUCLEOTIDE SEQUENCE</scope>
    <source>
        <strain evidence="1">D1-1</strain>
    </source>
</reference>
<evidence type="ECO:0000313" key="2">
    <source>
        <dbReference type="Proteomes" id="UP001057868"/>
    </source>
</evidence>
<comment type="caution">
    <text evidence="1">The sequence shown here is derived from an EMBL/GenBank/DDBJ whole genome shotgun (WGS) entry which is preliminary data.</text>
</comment>
<gene>
    <name evidence="1" type="ORF">CFOLD11_45970</name>
</gene>
<dbReference type="AlphaFoldDB" id="A0A9W5Y732"/>